<name>A0ABT6F9Q7_9BACT</name>
<dbReference type="PROSITE" id="PS50022">
    <property type="entry name" value="FA58C_3"/>
    <property type="match status" value="1"/>
</dbReference>
<evidence type="ECO:0000313" key="8">
    <source>
        <dbReference type="Proteomes" id="UP001216907"/>
    </source>
</evidence>
<organism evidence="7 8">
    <name type="scientific">Paludisphaera mucosa</name>
    <dbReference type="NCBI Taxonomy" id="3030827"/>
    <lineage>
        <taxon>Bacteria</taxon>
        <taxon>Pseudomonadati</taxon>
        <taxon>Planctomycetota</taxon>
        <taxon>Planctomycetia</taxon>
        <taxon>Isosphaerales</taxon>
        <taxon>Isosphaeraceae</taxon>
        <taxon>Paludisphaera</taxon>
    </lineage>
</organism>
<evidence type="ECO:0000313" key="7">
    <source>
        <dbReference type="EMBL" id="MDG3004211.1"/>
    </source>
</evidence>
<dbReference type="Pfam" id="PF16355">
    <property type="entry name" value="DUF4982"/>
    <property type="match status" value="1"/>
</dbReference>
<dbReference type="InterPro" id="IPR013783">
    <property type="entry name" value="Ig-like_fold"/>
</dbReference>
<dbReference type="NCBIfam" id="NF041463">
    <property type="entry name" value="GalB"/>
    <property type="match status" value="1"/>
</dbReference>
<gene>
    <name evidence="7" type="primary">galB</name>
    <name evidence="7" type="ORF">PZE19_10525</name>
</gene>
<evidence type="ECO:0000256" key="1">
    <source>
        <dbReference type="ARBA" id="ARBA00007401"/>
    </source>
</evidence>
<dbReference type="InterPro" id="IPR036156">
    <property type="entry name" value="Beta-gal/glucu_dom_sf"/>
</dbReference>
<dbReference type="InterPro" id="IPR008964">
    <property type="entry name" value="Invasin/intimin_cell_adhesion"/>
</dbReference>
<dbReference type="InterPro" id="IPR040605">
    <property type="entry name" value="Glyco_hydro2_dom5"/>
</dbReference>
<dbReference type="InterPro" id="IPR032311">
    <property type="entry name" value="DUF4982"/>
</dbReference>
<dbReference type="PRINTS" id="PR00132">
    <property type="entry name" value="GLHYDRLASE2"/>
</dbReference>
<comment type="caution">
    <text evidence="7">The sequence shown here is derived from an EMBL/GenBank/DDBJ whole genome shotgun (WGS) entry which is preliminary data.</text>
</comment>
<keyword evidence="8" id="KW-1185">Reference proteome</keyword>
<feature type="signal peptide" evidence="5">
    <location>
        <begin position="1"/>
        <end position="26"/>
    </location>
</feature>
<protein>
    <submittedName>
        <fullName evidence="7">Beta-galactosidase GalB</fullName>
    </submittedName>
</protein>
<reference evidence="7 8" key="1">
    <citation type="submission" date="2023-03" db="EMBL/GenBank/DDBJ databases">
        <title>Paludisphaera mucosa sp. nov. a novel planctomycete from northern fen.</title>
        <authorList>
            <person name="Ivanova A."/>
        </authorList>
    </citation>
    <scope>NUCLEOTIDE SEQUENCE [LARGE SCALE GENOMIC DNA]</scope>
    <source>
        <strain evidence="7 8">Pla2</strain>
    </source>
</reference>
<dbReference type="Gene3D" id="2.60.40.10">
    <property type="entry name" value="Immunoglobulins"/>
    <property type="match status" value="3"/>
</dbReference>
<dbReference type="Pfam" id="PF18565">
    <property type="entry name" value="Glyco_hydro2_C5"/>
    <property type="match status" value="1"/>
</dbReference>
<keyword evidence="2" id="KW-0378">Hydrolase</keyword>
<dbReference type="InterPro" id="IPR023232">
    <property type="entry name" value="Glyco_hydro_2_AS"/>
</dbReference>
<sequence>MSVRSSGACGVALLIAAWGLAPFAAAAGPPRSRESFNAGWKFARFGPMPDGSRLPEPGAPRWKIPARASSEETGKNNTADAALDGDPKTRWCAASGRKDEWLAIDLGPSPKVAALAIDWEFPDLRYAYAVEASDDGQAWEVVRSVEADHPVEKIAINPGRRLVRIRVAAPPAGKWASVAEVRLFDAAAKPVVNERVDQGETPAATGFDDAGWWTLDVPHDWGIEGPFRDDLPNDTGKLPWKGIGWYRKAFAVPAADRGRRVFIDFDGAMANSQVWLNGRLVGGWPFGYQAFRLELTPYLKYDAENVLAVRLDAEKWGSRWYPGAGIYRNVWLVKSSPLHVAHWGVFATIPALNDDAGTVSLAVTVDNQLDVDALAVVRAVIYELDEHGAVSAEVAEAKAVERSILTGGQAQASLSAVVPKPRRWDLESPRRYVARVVVERSGEVVDVYDQPFGFRTIEFTGREGFKLNGKTVFLKGTCNHHDLGPLGAALNVRALERQLEILKEMGCNALRTSHNPPAPELLDLADRMGFVVMVEAFDCWKTGKTAGDYSALFDEWHARDLEAMVRRERNHPSVVMWSIGNEVAEQDGPELAKALADVVRSYDATRPVTAGCNNPEAGVNGFQTAVDAFGLNYHTDDYARILEHPGNANKPIYTSESSSCVSSRGEYFFPVKRGRDSQANFQISSYDVDAPPWAQPPDEVFAALDRNPRFFGEFVWTGFDYLGEPTPYNSDATNLLNFSDPAKREAMKAELARLGSLKVPSASSYFGILDLCGFKKDRFYIYQARWRPDLAMAHILPHWNWPERQGLVTPVHVYTSGDEAELFLDGVSLGRKKKAEFEYRLRWDDVTYRPGVLKVVAYKAGREWATDVVATTGPATKLALAADRAEIAADGRDLSFVTVTVADAEGRLVPRSANLVTFAIDGPGEIVAVGNGDAASHEPFQATRREAFNGLVQAIVRIKPGQAGPVILRAESEGLDAAQVVIKGR</sequence>
<dbReference type="Pfam" id="PF02836">
    <property type="entry name" value="Glyco_hydro_2_C"/>
    <property type="match status" value="1"/>
</dbReference>
<dbReference type="InterPro" id="IPR006102">
    <property type="entry name" value="Ig-like_GH2"/>
</dbReference>
<dbReference type="Pfam" id="PF00703">
    <property type="entry name" value="Glyco_hydro_2"/>
    <property type="match status" value="1"/>
</dbReference>
<keyword evidence="3" id="KW-0326">Glycosidase</keyword>
<proteinExistence type="inferred from homology"/>
<dbReference type="EMBL" id="JARRAG010000002">
    <property type="protein sequence ID" value="MDG3004211.1"/>
    <property type="molecule type" value="Genomic_DNA"/>
</dbReference>
<evidence type="ECO:0000256" key="4">
    <source>
        <dbReference type="SAM" id="MobiDB-lite"/>
    </source>
</evidence>
<dbReference type="InterPro" id="IPR008979">
    <property type="entry name" value="Galactose-bd-like_sf"/>
</dbReference>
<dbReference type="PROSITE" id="PS00608">
    <property type="entry name" value="GLYCOSYL_HYDROL_F2_2"/>
    <property type="match status" value="1"/>
</dbReference>
<evidence type="ECO:0000256" key="3">
    <source>
        <dbReference type="ARBA" id="ARBA00023295"/>
    </source>
</evidence>
<feature type="region of interest" description="Disordered" evidence="4">
    <location>
        <begin position="49"/>
        <end position="84"/>
    </location>
</feature>
<dbReference type="InterPro" id="IPR006103">
    <property type="entry name" value="Glyco_hydro_2_cat"/>
</dbReference>
<dbReference type="SUPFAM" id="SSF51445">
    <property type="entry name" value="(Trans)glycosidases"/>
    <property type="match status" value="1"/>
</dbReference>
<dbReference type="Pfam" id="PF00754">
    <property type="entry name" value="F5_F8_type_C"/>
    <property type="match status" value="1"/>
</dbReference>
<dbReference type="InterPro" id="IPR048229">
    <property type="entry name" value="GalB-like"/>
</dbReference>
<dbReference type="SUPFAM" id="SSF49303">
    <property type="entry name" value="beta-Galactosidase/glucuronidase domain"/>
    <property type="match status" value="1"/>
</dbReference>
<evidence type="ECO:0000259" key="6">
    <source>
        <dbReference type="PROSITE" id="PS50022"/>
    </source>
</evidence>
<dbReference type="InterPro" id="IPR000421">
    <property type="entry name" value="FA58C"/>
</dbReference>
<dbReference type="InterPro" id="IPR006101">
    <property type="entry name" value="Glyco_hydro_2"/>
</dbReference>
<feature type="chain" id="PRO_5046587104" evidence="5">
    <location>
        <begin position="27"/>
        <end position="985"/>
    </location>
</feature>
<evidence type="ECO:0000256" key="5">
    <source>
        <dbReference type="SAM" id="SignalP"/>
    </source>
</evidence>
<dbReference type="PANTHER" id="PTHR42732">
    <property type="entry name" value="BETA-GALACTOSIDASE"/>
    <property type="match status" value="1"/>
</dbReference>
<dbReference type="SUPFAM" id="SSF49373">
    <property type="entry name" value="Invasin/intimin cell-adhesion fragments"/>
    <property type="match status" value="1"/>
</dbReference>
<dbReference type="SUPFAM" id="SSF49785">
    <property type="entry name" value="Galactose-binding domain-like"/>
    <property type="match status" value="2"/>
</dbReference>
<accession>A0ABT6F9Q7</accession>
<dbReference type="InterPro" id="IPR051913">
    <property type="entry name" value="GH2_Domain-Containing"/>
</dbReference>
<feature type="domain" description="F5/8 type C" evidence="6">
    <location>
        <begin position="52"/>
        <end position="144"/>
    </location>
</feature>
<dbReference type="PANTHER" id="PTHR42732:SF1">
    <property type="entry name" value="BETA-MANNOSIDASE"/>
    <property type="match status" value="1"/>
</dbReference>
<dbReference type="RefSeq" id="WP_277860572.1">
    <property type="nucleotide sequence ID" value="NZ_JARRAG010000002.1"/>
</dbReference>
<dbReference type="Gene3D" id="3.20.20.80">
    <property type="entry name" value="Glycosidases"/>
    <property type="match status" value="1"/>
</dbReference>
<evidence type="ECO:0000256" key="2">
    <source>
        <dbReference type="ARBA" id="ARBA00022801"/>
    </source>
</evidence>
<dbReference type="Proteomes" id="UP001216907">
    <property type="component" value="Unassembled WGS sequence"/>
</dbReference>
<comment type="similarity">
    <text evidence="1">Belongs to the glycosyl hydrolase 2 family.</text>
</comment>
<dbReference type="InterPro" id="IPR017853">
    <property type="entry name" value="GH"/>
</dbReference>
<keyword evidence="5" id="KW-0732">Signal</keyword>
<dbReference type="Gene3D" id="2.60.120.260">
    <property type="entry name" value="Galactose-binding domain-like"/>
    <property type="match status" value="2"/>
</dbReference>